<dbReference type="PANTHER" id="PTHR41694:SF3">
    <property type="entry name" value="RNA-DIRECTED DNA POLYMERASE-RELATED"/>
    <property type="match status" value="1"/>
</dbReference>
<dbReference type="InterPro" id="IPR036397">
    <property type="entry name" value="RNaseH_sf"/>
</dbReference>
<evidence type="ECO:0000256" key="5">
    <source>
        <dbReference type="ARBA" id="ARBA00022801"/>
    </source>
</evidence>
<evidence type="ECO:0000256" key="1">
    <source>
        <dbReference type="ARBA" id="ARBA00022679"/>
    </source>
</evidence>
<keyword evidence="6" id="KW-0695">RNA-directed DNA polymerase</keyword>
<feature type="non-terminal residue" evidence="8">
    <location>
        <position position="64"/>
    </location>
</feature>
<dbReference type="PANTHER" id="PTHR41694">
    <property type="entry name" value="ENDOGENOUS RETROVIRUS GROUP K MEMBER POL PROTEIN"/>
    <property type="match status" value="1"/>
</dbReference>
<keyword evidence="5" id="KW-0378">Hydrolase</keyword>
<evidence type="ECO:0000256" key="2">
    <source>
        <dbReference type="ARBA" id="ARBA00022695"/>
    </source>
</evidence>
<dbReference type="Pfam" id="PF00665">
    <property type="entry name" value="rve"/>
    <property type="match status" value="1"/>
</dbReference>
<dbReference type="EMBL" id="VZRN01005936">
    <property type="protein sequence ID" value="NWV84805.1"/>
    <property type="molecule type" value="Genomic_DNA"/>
</dbReference>
<evidence type="ECO:0000313" key="9">
    <source>
        <dbReference type="Proteomes" id="UP000521322"/>
    </source>
</evidence>
<reference evidence="8 9" key="1">
    <citation type="submission" date="2019-09" db="EMBL/GenBank/DDBJ databases">
        <title>Bird 10,000 Genomes (B10K) Project - Family phase.</title>
        <authorList>
            <person name="Zhang G."/>
        </authorList>
    </citation>
    <scope>NUCLEOTIDE SEQUENCE [LARGE SCALE GENOMIC DNA]</scope>
    <source>
        <strain evidence="8">B10K-DU-029-49</strain>
        <tissue evidence="8">Liver</tissue>
    </source>
</reference>
<proteinExistence type="predicted"/>
<accession>A0A7K6I9W9</accession>
<dbReference type="SUPFAM" id="SSF53098">
    <property type="entry name" value="Ribonuclease H-like"/>
    <property type="match status" value="1"/>
</dbReference>
<organism evidence="8 9">
    <name type="scientific">Dasyornis broadbenti</name>
    <name type="common">rufous bristle-bird</name>
    <dbReference type="NCBI Taxonomy" id="243059"/>
    <lineage>
        <taxon>Eukaryota</taxon>
        <taxon>Metazoa</taxon>
        <taxon>Chordata</taxon>
        <taxon>Craniata</taxon>
        <taxon>Vertebrata</taxon>
        <taxon>Euteleostomi</taxon>
        <taxon>Archelosauria</taxon>
        <taxon>Archosauria</taxon>
        <taxon>Dinosauria</taxon>
        <taxon>Saurischia</taxon>
        <taxon>Theropoda</taxon>
        <taxon>Coelurosauria</taxon>
        <taxon>Aves</taxon>
        <taxon>Neognathae</taxon>
        <taxon>Neoaves</taxon>
        <taxon>Telluraves</taxon>
        <taxon>Australaves</taxon>
        <taxon>Passeriformes</taxon>
        <taxon>Meliphagoidea</taxon>
        <taxon>Dasyornithidae</taxon>
        <taxon>Dasyornis</taxon>
    </lineage>
</organism>
<feature type="domain" description="Integrase catalytic" evidence="7">
    <location>
        <begin position="1"/>
        <end position="64"/>
    </location>
</feature>
<comment type="caution">
    <text evidence="8">The sequence shown here is derived from an EMBL/GenBank/DDBJ whole genome shotgun (WGS) entry which is preliminary data.</text>
</comment>
<evidence type="ECO:0000256" key="6">
    <source>
        <dbReference type="ARBA" id="ARBA00022918"/>
    </source>
</evidence>
<name>A0A7K6I9W9_9PASS</name>
<dbReference type="Gene3D" id="3.30.420.10">
    <property type="entry name" value="Ribonuclease H-like superfamily/Ribonuclease H"/>
    <property type="match status" value="1"/>
</dbReference>
<dbReference type="GO" id="GO:0035613">
    <property type="term" value="F:RNA stem-loop binding"/>
    <property type="evidence" value="ECO:0007669"/>
    <property type="project" value="TreeGrafter"/>
</dbReference>
<dbReference type="InterPro" id="IPR012337">
    <property type="entry name" value="RNaseH-like_sf"/>
</dbReference>
<dbReference type="PROSITE" id="PS50994">
    <property type="entry name" value="INTEGRASE"/>
    <property type="match status" value="1"/>
</dbReference>
<dbReference type="GO" id="GO:0016787">
    <property type="term" value="F:hydrolase activity"/>
    <property type="evidence" value="ECO:0007669"/>
    <property type="project" value="UniProtKB-KW"/>
</dbReference>
<gene>
    <name evidence="8" type="primary">Ervk18_6</name>
    <name evidence="8" type="ORF">DASBRO_R16244</name>
</gene>
<keyword evidence="4" id="KW-0255">Endonuclease</keyword>
<keyword evidence="2" id="KW-0548">Nucleotidyltransferase</keyword>
<feature type="non-terminal residue" evidence="8">
    <location>
        <position position="1"/>
    </location>
</feature>
<dbReference type="AlphaFoldDB" id="A0A7K6I9W9"/>
<evidence type="ECO:0000259" key="7">
    <source>
        <dbReference type="PROSITE" id="PS50994"/>
    </source>
</evidence>
<sequence>TNAQKHLIQAFATLGVLQQIKTDNGPAYSSKTFQDFMQQWGVSHVTGIPHSPAGQAIIERTHQT</sequence>
<evidence type="ECO:0000313" key="8">
    <source>
        <dbReference type="EMBL" id="NWV84805.1"/>
    </source>
</evidence>
<protein>
    <submittedName>
        <fullName evidence="8">POK18 protein</fullName>
    </submittedName>
</protein>
<dbReference type="GO" id="GO:0004519">
    <property type="term" value="F:endonuclease activity"/>
    <property type="evidence" value="ECO:0007669"/>
    <property type="project" value="UniProtKB-KW"/>
</dbReference>
<keyword evidence="3" id="KW-0540">Nuclease</keyword>
<dbReference type="Proteomes" id="UP000521322">
    <property type="component" value="Unassembled WGS sequence"/>
</dbReference>
<dbReference type="GO" id="GO:0015074">
    <property type="term" value="P:DNA integration"/>
    <property type="evidence" value="ECO:0007669"/>
    <property type="project" value="InterPro"/>
</dbReference>
<keyword evidence="9" id="KW-1185">Reference proteome</keyword>
<dbReference type="GO" id="GO:0003964">
    <property type="term" value="F:RNA-directed DNA polymerase activity"/>
    <property type="evidence" value="ECO:0007669"/>
    <property type="project" value="UniProtKB-KW"/>
</dbReference>
<dbReference type="InterPro" id="IPR001584">
    <property type="entry name" value="Integrase_cat-core"/>
</dbReference>
<keyword evidence="1" id="KW-0808">Transferase</keyword>
<evidence type="ECO:0000256" key="3">
    <source>
        <dbReference type="ARBA" id="ARBA00022722"/>
    </source>
</evidence>
<evidence type="ECO:0000256" key="4">
    <source>
        <dbReference type="ARBA" id="ARBA00022759"/>
    </source>
</evidence>